<dbReference type="InterPro" id="IPR051721">
    <property type="entry name" value="Biopterin_syn/organic_redct"/>
</dbReference>
<sequence>MRLAILTGGSRGLGLALHEQLTQAGWRVLEFSRTAPHRDSVRLDLADPTQIASLVRPALARVAAELTETIEALVAISNAGVLDPIGPASRKDPAAVLANLQANFTSAILFQSVVVAQFQNLACRKVLANLSSGAALKGYAGWSLYGAAKAGLEHHIRAVAVEQASEAHPFIALNVDPGVMDTAMQALIREQAPADFPDVARFIRRQADGELRPPGDVAAAILRLLERTDLVSGQRCVAADF</sequence>
<dbReference type="PANTHER" id="PTHR44085">
    <property type="entry name" value="SEPIAPTERIN REDUCTASE"/>
    <property type="match status" value="1"/>
</dbReference>
<evidence type="ECO:0000313" key="5">
    <source>
        <dbReference type="EMBL" id="RZS46645.1"/>
    </source>
</evidence>
<evidence type="ECO:0000256" key="3">
    <source>
        <dbReference type="ARBA" id="ARBA00022857"/>
    </source>
</evidence>
<reference evidence="5 6" key="1">
    <citation type="submission" date="2019-02" db="EMBL/GenBank/DDBJ databases">
        <title>Genomic Encyclopedia of Type Strains, Phase IV (KMG-IV): sequencing the most valuable type-strain genomes for metagenomic binning, comparative biology and taxonomic classification.</title>
        <authorList>
            <person name="Goeker M."/>
        </authorList>
    </citation>
    <scope>NUCLEOTIDE SEQUENCE [LARGE SCALE GENOMIC DNA]</scope>
    <source>
        <strain evidence="5 6">DSM 10617</strain>
    </source>
</reference>
<evidence type="ECO:0000256" key="2">
    <source>
        <dbReference type="ARBA" id="ARBA00022490"/>
    </source>
</evidence>
<proteinExistence type="predicted"/>
<gene>
    <name evidence="5" type="ORF">EV685_4062</name>
</gene>
<accession>A0A4Q7L980</accession>
<dbReference type="GO" id="GO:0005737">
    <property type="term" value="C:cytoplasm"/>
    <property type="evidence" value="ECO:0007669"/>
    <property type="project" value="UniProtKB-SubCell"/>
</dbReference>
<dbReference type="SUPFAM" id="SSF51735">
    <property type="entry name" value="NAD(P)-binding Rossmann-fold domains"/>
    <property type="match status" value="1"/>
</dbReference>
<dbReference type="EMBL" id="SGWV01000015">
    <property type="protein sequence ID" value="RZS46645.1"/>
    <property type="molecule type" value="Genomic_DNA"/>
</dbReference>
<keyword evidence="2" id="KW-0963">Cytoplasm</keyword>
<keyword evidence="4" id="KW-0560">Oxidoreductase</keyword>
<keyword evidence="6" id="KW-1185">Reference proteome</keyword>
<dbReference type="InterPro" id="IPR036291">
    <property type="entry name" value="NAD(P)-bd_dom_sf"/>
</dbReference>
<dbReference type="Gene3D" id="3.40.50.720">
    <property type="entry name" value="NAD(P)-binding Rossmann-like Domain"/>
    <property type="match status" value="1"/>
</dbReference>
<dbReference type="RefSeq" id="WP_130483877.1">
    <property type="nucleotide sequence ID" value="NZ_SGWV01000015.1"/>
</dbReference>
<keyword evidence="3" id="KW-0521">NADP</keyword>
<dbReference type="Pfam" id="PF00106">
    <property type="entry name" value="adh_short"/>
    <property type="match status" value="1"/>
</dbReference>
<dbReference type="Proteomes" id="UP000293433">
    <property type="component" value="Unassembled WGS sequence"/>
</dbReference>
<evidence type="ECO:0000256" key="1">
    <source>
        <dbReference type="ARBA" id="ARBA00004496"/>
    </source>
</evidence>
<dbReference type="PANTHER" id="PTHR44085:SF2">
    <property type="entry name" value="SEPIAPTERIN REDUCTASE"/>
    <property type="match status" value="1"/>
</dbReference>
<comment type="caution">
    <text evidence="5">The sequence shown here is derived from an EMBL/GenBank/DDBJ whole genome shotgun (WGS) entry which is preliminary data.</text>
</comment>
<dbReference type="OrthoDB" id="9794387at2"/>
<dbReference type="InterPro" id="IPR002347">
    <property type="entry name" value="SDR_fam"/>
</dbReference>
<evidence type="ECO:0000313" key="6">
    <source>
        <dbReference type="Proteomes" id="UP000293433"/>
    </source>
</evidence>
<dbReference type="AlphaFoldDB" id="A0A4Q7L980"/>
<dbReference type="GO" id="GO:0004757">
    <property type="term" value="F:sepiapterin reductase (NADP+) activity"/>
    <property type="evidence" value="ECO:0007669"/>
    <property type="project" value="TreeGrafter"/>
</dbReference>
<dbReference type="GO" id="GO:0006729">
    <property type="term" value="P:tetrahydrobiopterin biosynthetic process"/>
    <property type="evidence" value="ECO:0007669"/>
    <property type="project" value="TreeGrafter"/>
</dbReference>
<organism evidence="5 6">
    <name type="scientific">Sphaerotilus mobilis</name>
    <dbReference type="NCBI Taxonomy" id="47994"/>
    <lineage>
        <taxon>Bacteria</taxon>
        <taxon>Pseudomonadati</taxon>
        <taxon>Pseudomonadota</taxon>
        <taxon>Betaproteobacteria</taxon>
        <taxon>Burkholderiales</taxon>
        <taxon>Sphaerotilaceae</taxon>
        <taxon>Sphaerotilus</taxon>
    </lineage>
</organism>
<name>A0A4Q7L980_9BURK</name>
<comment type="subcellular location">
    <subcellularLocation>
        <location evidence="1">Cytoplasm</location>
    </subcellularLocation>
</comment>
<dbReference type="PRINTS" id="PR00081">
    <property type="entry name" value="GDHRDH"/>
</dbReference>
<evidence type="ECO:0000256" key="4">
    <source>
        <dbReference type="ARBA" id="ARBA00023002"/>
    </source>
</evidence>
<protein>
    <submittedName>
        <fullName evidence="5">Benzil reductase ((S)-benzoin forming)</fullName>
    </submittedName>
</protein>